<dbReference type="Proteomes" id="UP000095282">
    <property type="component" value="Unplaced"/>
</dbReference>
<reference evidence="3" key="1">
    <citation type="submission" date="2016-11" db="UniProtKB">
        <authorList>
            <consortium name="WormBaseParasite"/>
        </authorList>
    </citation>
    <scope>IDENTIFICATION</scope>
</reference>
<evidence type="ECO:0000259" key="1">
    <source>
        <dbReference type="Pfam" id="PF16565"/>
    </source>
</evidence>
<dbReference type="Pfam" id="PF16565">
    <property type="entry name" value="MIT_C"/>
    <property type="match status" value="1"/>
</dbReference>
<dbReference type="InterPro" id="IPR052817">
    <property type="entry name" value="MIT_domain_contain_protein1"/>
</dbReference>
<name>A0A1I7T3A7_9PELO</name>
<dbReference type="InterPro" id="IPR032341">
    <property type="entry name" value="MITD1_C"/>
</dbReference>
<dbReference type="STRING" id="1561998.A0A1I7T3A7"/>
<protein>
    <submittedName>
        <fullName evidence="3">MIT_C domain-containing protein</fullName>
    </submittedName>
</protein>
<dbReference type="PANTHER" id="PTHR21222:SF1">
    <property type="entry name" value="MIT DOMAIN-CONTAINING PROTEIN 1"/>
    <property type="match status" value="1"/>
</dbReference>
<organism evidence="2 3">
    <name type="scientific">Caenorhabditis tropicalis</name>
    <dbReference type="NCBI Taxonomy" id="1561998"/>
    <lineage>
        <taxon>Eukaryota</taxon>
        <taxon>Metazoa</taxon>
        <taxon>Ecdysozoa</taxon>
        <taxon>Nematoda</taxon>
        <taxon>Chromadorea</taxon>
        <taxon>Rhabditida</taxon>
        <taxon>Rhabditina</taxon>
        <taxon>Rhabditomorpha</taxon>
        <taxon>Rhabditoidea</taxon>
        <taxon>Rhabditidae</taxon>
        <taxon>Peloderinae</taxon>
        <taxon>Caenorhabditis</taxon>
    </lineage>
</organism>
<dbReference type="Gene3D" id="3.30.870.30">
    <property type="entry name" value="MITD, C-terminal phospholipase D-like domain"/>
    <property type="match status" value="1"/>
</dbReference>
<dbReference type="Gene3D" id="1.20.58.80">
    <property type="entry name" value="Phosphotransferase system, lactose/cellobiose-type IIA subunit"/>
    <property type="match status" value="1"/>
</dbReference>
<proteinExistence type="predicted"/>
<dbReference type="InterPro" id="IPR038113">
    <property type="entry name" value="MITD1_C_sf"/>
</dbReference>
<dbReference type="PANTHER" id="PTHR21222">
    <property type="entry name" value="MIT DOMAIN-CONTAINING PROTEIN 1"/>
    <property type="match status" value="1"/>
</dbReference>
<accession>A0A1I7T3A7</accession>
<dbReference type="eggNOG" id="KOG4509">
    <property type="taxonomic scope" value="Eukaryota"/>
</dbReference>
<dbReference type="SUPFAM" id="SSF116846">
    <property type="entry name" value="MIT domain"/>
    <property type="match status" value="1"/>
</dbReference>
<sequence length="235" mass="26714">MSADEKSLLKKAGPILCDAVNDEKAGKLSRALVRYKQGIELIAQAMRKMPIGSEDRNKIMKNFAIYVRKVADLEYRNKTSAEVDQLRITANSIGHSYKEVFTRCCDAQLRMVHVQDAYIVAHHQLVNFVRFCELIVSLSANLLVITLLTGEDARKNQAEFAELTRSLEKRGVTLLVDFSSTIHDREIIFDNGWVVKSGRGLDYFRPPEGKYILGAYDMAQRPCHETTIDFLKRKS</sequence>
<evidence type="ECO:0000313" key="2">
    <source>
        <dbReference type="Proteomes" id="UP000095282"/>
    </source>
</evidence>
<keyword evidence="2" id="KW-1185">Reference proteome</keyword>
<evidence type="ECO:0000313" key="3">
    <source>
        <dbReference type="WBParaSite" id="Csp11.Scaffold488.g2014.t1"/>
    </source>
</evidence>
<dbReference type="WBParaSite" id="Csp11.Scaffold488.g2014.t1">
    <property type="protein sequence ID" value="Csp11.Scaffold488.g2014.t1"/>
    <property type="gene ID" value="Csp11.Scaffold488.g2014"/>
</dbReference>
<dbReference type="InterPro" id="IPR036181">
    <property type="entry name" value="MIT_dom_sf"/>
</dbReference>
<feature type="domain" description="MITD1 C-terminal phospholipase D-like" evidence="1">
    <location>
        <begin position="94"/>
        <end position="232"/>
    </location>
</feature>
<dbReference type="AlphaFoldDB" id="A0A1I7T3A7"/>